<dbReference type="RefSeq" id="WP_238277365.1">
    <property type="nucleotide sequence ID" value="NZ_BPQR01000056.1"/>
</dbReference>
<dbReference type="InterPro" id="IPR021747">
    <property type="entry name" value="DUF3313"/>
</dbReference>
<sequence length="297" mass="30493">MHPRSFKAPFVRAVRPAILAATALALTGCGSAILTDGSTLSTTGSLSVSDEVASAARLFMDRPYVAAARTVRIVPTAFTEAVSGPGLTAAERKLVANAADRALCYELSLKYDVVSHGKADLTVRSTVTRVDLTNVPASGTTVGLSAAISIAGQVGLGLADSIGKVPIPRVPIGLGSLTVESEALDGRRRQRAAMVWAGAANSFTNQARISPASDAYDLAGEFGQDFGSYLVTGLDPFKAPIGIPSYDRVRITTLGEAPLDPDCEAFGRAPGVDGIIGDSLGLPPDWTDKGPAAAAAP</sequence>
<dbReference type="EMBL" id="BPQR01000056">
    <property type="protein sequence ID" value="GJE07949.1"/>
    <property type="molecule type" value="Genomic_DNA"/>
</dbReference>
<organism evidence="2 3">
    <name type="scientific">Methylobacterium jeotgali</name>
    <dbReference type="NCBI Taxonomy" id="381630"/>
    <lineage>
        <taxon>Bacteria</taxon>
        <taxon>Pseudomonadati</taxon>
        <taxon>Pseudomonadota</taxon>
        <taxon>Alphaproteobacteria</taxon>
        <taxon>Hyphomicrobiales</taxon>
        <taxon>Methylobacteriaceae</taxon>
        <taxon>Methylobacterium</taxon>
    </lineage>
</organism>
<evidence type="ECO:0000313" key="2">
    <source>
        <dbReference type="EMBL" id="GJE07949.1"/>
    </source>
</evidence>
<keyword evidence="1" id="KW-0732">Signal</keyword>
<dbReference type="Pfam" id="PF11769">
    <property type="entry name" value="DUF3313"/>
    <property type="match status" value="1"/>
</dbReference>
<comment type="caution">
    <text evidence="2">The sequence shown here is derived from an EMBL/GenBank/DDBJ whole genome shotgun (WGS) entry which is preliminary data.</text>
</comment>
<keyword evidence="3" id="KW-1185">Reference proteome</keyword>
<gene>
    <name evidence="2" type="ORF">AOPFMNJM_3281</name>
</gene>
<evidence type="ECO:0000256" key="1">
    <source>
        <dbReference type="SAM" id="SignalP"/>
    </source>
</evidence>
<accession>A0ABQ4SXN2</accession>
<name>A0ABQ4SXN2_9HYPH</name>
<feature type="signal peptide" evidence="1">
    <location>
        <begin position="1"/>
        <end position="32"/>
    </location>
</feature>
<reference evidence="2" key="1">
    <citation type="journal article" date="2021" name="Front. Microbiol.">
        <title>Comprehensive Comparative Genomics and Phenotyping of Methylobacterium Species.</title>
        <authorList>
            <person name="Alessa O."/>
            <person name="Ogura Y."/>
            <person name="Fujitani Y."/>
            <person name="Takami H."/>
            <person name="Hayashi T."/>
            <person name="Sahin N."/>
            <person name="Tani A."/>
        </authorList>
    </citation>
    <scope>NUCLEOTIDE SEQUENCE</scope>
    <source>
        <strain evidence="2">LMG 23639</strain>
    </source>
</reference>
<dbReference type="PROSITE" id="PS51257">
    <property type="entry name" value="PROKAR_LIPOPROTEIN"/>
    <property type="match status" value="1"/>
</dbReference>
<protein>
    <recommendedName>
        <fullName evidence="4">DUF3313 domain-containing protein</fullName>
    </recommendedName>
</protein>
<feature type="chain" id="PRO_5046226226" description="DUF3313 domain-containing protein" evidence="1">
    <location>
        <begin position="33"/>
        <end position="297"/>
    </location>
</feature>
<reference evidence="2" key="2">
    <citation type="submission" date="2021-08" db="EMBL/GenBank/DDBJ databases">
        <authorList>
            <person name="Tani A."/>
            <person name="Ola A."/>
            <person name="Ogura Y."/>
            <person name="Katsura K."/>
            <person name="Hayashi T."/>
        </authorList>
    </citation>
    <scope>NUCLEOTIDE SEQUENCE</scope>
    <source>
        <strain evidence="2">LMG 23639</strain>
    </source>
</reference>
<evidence type="ECO:0000313" key="3">
    <source>
        <dbReference type="Proteomes" id="UP001055102"/>
    </source>
</evidence>
<proteinExistence type="predicted"/>
<evidence type="ECO:0008006" key="4">
    <source>
        <dbReference type="Google" id="ProtNLM"/>
    </source>
</evidence>
<dbReference type="Proteomes" id="UP001055102">
    <property type="component" value="Unassembled WGS sequence"/>
</dbReference>